<evidence type="ECO:0000256" key="6">
    <source>
        <dbReference type="RuleBase" id="RU363053"/>
    </source>
</evidence>
<dbReference type="GeneID" id="54454600"/>
<evidence type="ECO:0000313" key="7">
    <source>
        <dbReference type="EMBL" id="KAF2813281.1"/>
    </source>
</evidence>
<dbReference type="RefSeq" id="XP_033580245.1">
    <property type="nucleotide sequence ID" value="XM_033713707.1"/>
</dbReference>
<feature type="transmembrane region" description="Helical" evidence="6">
    <location>
        <begin position="206"/>
        <end position="225"/>
    </location>
</feature>
<comment type="similarity">
    <text evidence="2 6">Belongs to the peroxisomal membrane protein PXMP2/4 family.</text>
</comment>
<evidence type="ECO:0000256" key="2">
    <source>
        <dbReference type="ARBA" id="ARBA00006824"/>
    </source>
</evidence>
<dbReference type="OrthoDB" id="10267969at2759"/>
<dbReference type="AlphaFoldDB" id="A0A6A6YWU4"/>
<keyword evidence="8" id="KW-1185">Reference proteome</keyword>
<dbReference type="GO" id="GO:0016020">
    <property type="term" value="C:membrane"/>
    <property type="evidence" value="ECO:0007669"/>
    <property type="project" value="UniProtKB-SubCell"/>
</dbReference>
<evidence type="ECO:0000256" key="1">
    <source>
        <dbReference type="ARBA" id="ARBA00004141"/>
    </source>
</evidence>
<dbReference type="EMBL" id="MU003696">
    <property type="protein sequence ID" value="KAF2813281.1"/>
    <property type="molecule type" value="Genomic_DNA"/>
</dbReference>
<dbReference type="PANTHER" id="PTHR11266">
    <property type="entry name" value="PEROXISOMAL MEMBRANE PROTEIN 2, PXMP2 MPV17"/>
    <property type="match status" value="1"/>
</dbReference>
<comment type="subcellular location">
    <subcellularLocation>
        <location evidence="1">Membrane</location>
        <topology evidence="1">Multi-pass membrane protein</topology>
    </subcellularLocation>
</comment>
<gene>
    <name evidence="7 9" type="ORF">BDZ99DRAFT_252899</name>
</gene>
<evidence type="ECO:0000313" key="8">
    <source>
        <dbReference type="Proteomes" id="UP000504636"/>
    </source>
</evidence>
<keyword evidence="3 6" id="KW-0812">Transmembrane</keyword>
<feature type="transmembrane region" description="Helical" evidence="6">
    <location>
        <begin position="25"/>
        <end position="42"/>
    </location>
</feature>
<organism evidence="7">
    <name type="scientific">Mytilinidion resinicola</name>
    <dbReference type="NCBI Taxonomy" id="574789"/>
    <lineage>
        <taxon>Eukaryota</taxon>
        <taxon>Fungi</taxon>
        <taxon>Dikarya</taxon>
        <taxon>Ascomycota</taxon>
        <taxon>Pezizomycotina</taxon>
        <taxon>Dothideomycetes</taxon>
        <taxon>Pleosporomycetidae</taxon>
        <taxon>Mytilinidiales</taxon>
        <taxon>Mytilinidiaceae</taxon>
        <taxon>Mytilinidion</taxon>
    </lineage>
</organism>
<keyword evidence="5 6" id="KW-0472">Membrane</keyword>
<reference evidence="9" key="2">
    <citation type="submission" date="2020-04" db="EMBL/GenBank/DDBJ databases">
        <authorList>
            <consortium name="NCBI Genome Project"/>
        </authorList>
    </citation>
    <scope>NUCLEOTIDE SEQUENCE</scope>
    <source>
        <strain evidence="9">CBS 304.34</strain>
    </source>
</reference>
<reference evidence="7 9" key="1">
    <citation type="journal article" date="2020" name="Stud. Mycol.">
        <title>101 Dothideomycetes genomes: a test case for predicting lifestyles and emergence of pathogens.</title>
        <authorList>
            <person name="Haridas S."/>
            <person name="Albert R."/>
            <person name="Binder M."/>
            <person name="Bloem J."/>
            <person name="Labutti K."/>
            <person name="Salamov A."/>
            <person name="Andreopoulos B."/>
            <person name="Baker S."/>
            <person name="Barry K."/>
            <person name="Bills G."/>
            <person name="Bluhm B."/>
            <person name="Cannon C."/>
            <person name="Castanera R."/>
            <person name="Culley D."/>
            <person name="Daum C."/>
            <person name="Ezra D."/>
            <person name="Gonzalez J."/>
            <person name="Henrissat B."/>
            <person name="Kuo A."/>
            <person name="Liang C."/>
            <person name="Lipzen A."/>
            <person name="Lutzoni F."/>
            <person name="Magnuson J."/>
            <person name="Mondo S."/>
            <person name="Nolan M."/>
            <person name="Ohm R."/>
            <person name="Pangilinan J."/>
            <person name="Park H.-J."/>
            <person name="Ramirez L."/>
            <person name="Alfaro M."/>
            <person name="Sun H."/>
            <person name="Tritt A."/>
            <person name="Yoshinaga Y."/>
            <person name="Zwiers L.-H."/>
            <person name="Turgeon B."/>
            <person name="Goodwin S."/>
            <person name="Spatafora J."/>
            <person name="Crous P."/>
            <person name="Grigoriev I."/>
        </authorList>
    </citation>
    <scope>NUCLEOTIDE SEQUENCE</scope>
    <source>
        <strain evidence="7 9">CBS 304.34</strain>
    </source>
</reference>
<reference evidence="9" key="3">
    <citation type="submission" date="2025-04" db="UniProtKB">
        <authorList>
            <consortium name="RefSeq"/>
        </authorList>
    </citation>
    <scope>IDENTIFICATION</scope>
    <source>
        <strain evidence="9">CBS 304.34</strain>
    </source>
</reference>
<evidence type="ECO:0000256" key="5">
    <source>
        <dbReference type="ARBA" id="ARBA00023136"/>
    </source>
</evidence>
<evidence type="ECO:0000256" key="3">
    <source>
        <dbReference type="ARBA" id="ARBA00022692"/>
    </source>
</evidence>
<accession>A0A6A6YWU4</accession>
<feature type="transmembrane region" description="Helical" evidence="6">
    <location>
        <begin position="231"/>
        <end position="251"/>
    </location>
</feature>
<feature type="transmembrane region" description="Helical" evidence="6">
    <location>
        <begin position="174"/>
        <end position="194"/>
    </location>
</feature>
<dbReference type="Proteomes" id="UP000504636">
    <property type="component" value="Unplaced"/>
</dbReference>
<dbReference type="Pfam" id="PF04117">
    <property type="entry name" value="Mpv17_PMP22"/>
    <property type="match status" value="1"/>
</dbReference>
<dbReference type="GO" id="GO:0005739">
    <property type="term" value="C:mitochondrion"/>
    <property type="evidence" value="ECO:0007669"/>
    <property type="project" value="TreeGrafter"/>
</dbReference>
<sequence length="258" mass="28983">MIEAVSLHRLLRALNSRYIYGKVPLLHAAVFLIQMAVVSILTRKFNSYYASKPVLTTMITNAVLGGIADTVAQSLTAIRQRAVRKEGGLGKDDFVAIEIHELDRRNPWPASEIIPDSKRLPPPFDFERLTRFMAYGFLMAPVQHRWFAFLSRTFPISKTSAMVPAMKRVAFDQFLFAPVGLACFFTFMTVAEGGGKRAVARKFQDVYVPALKANFIVWPAVQILNFRVMPIQFQIPFVSTVGIAWTAYLSLTNSSDDV</sequence>
<proteinExistence type="inferred from homology"/>
<evidence type="ECO:0000256" key="4">
    <source>
        <dbReference type="ARBA" id="ARBA00022989"/>
    </source>
</evidence>
<protein>
    <submittedName>
        <fullName evidence="7 9">Uncharacterized protein</fullName>
    </submittedName>
</protein>
<keyword evidence="4 6" id="KW-1133">Transmembrane helix</keyword>
<dbReference type="PANTHER" id="PTHR11266:SF50">
    <property type="entry name" value="VACUOLAR MEMBRANE PROTEIN YOR292C"/>
    <property type="match status" value="1"/>
</dbReference>
<evidence type="ECO:0000313" key="9">
    <source>
        <dbReference type="RefSeq" id="XP_033580245.1"/>
    </source>
</evidence>
<name>A0A6A6YWU4_9PEZI</name>
<dbReference type="InterPro" id="IPR007248">
    <property type="entry name" value="Mpv17_PMP22"/>
</dbReference>